<comment type="caution">
    <text evidence="6">Lacks conserved residue(s) required for the propagation of feature annotation.</text>
</comment>
<dbReference type="InterPro" id="IPR012340">
    <property type="entry name" value="NA-bd_OB-fold"/>
</dbReference>
<dbReference type="InterPro" id="IPR000085">
    <property type="entry name" value="RuvA"/>
</dbReference>
<dbReference type="Gene3D" id="2.40.50.140">
    <property type="entry name" value="Nucleic acid-binding proteins"/>
    <property type="match status" value="1"/>
</dbReference>
<dbReference type="GO" id="GO:0000400">
    <property type="term" value="F:four-way junction DNA binding"/>
    <property type="evidence" value="ECO:0007669"/>
    <property type="project" value="UniProtKB-UniRule"/>
</dbReference>
<dbReference type="Pfam" id="PF01330">
    <property type="entry name" value="RuvA_N"/>
    <property type="match status" value="1"/>
</dbReference>
<keyword evidence="4 6" id="KW-0233">DNA recombination</keyword>
<dbReference type="SUPFAM" id="SSF50249">
    <property type="entry name" value="Nucleic acid-binding proteins"/>
    <property type="match status" value="1"/>
</dbReference>
<evidence type="ECO:0000256" key="4">
    <source>
        <dbReference type="ARBA" id="ARBA00023172"/>
    </source>
</evidence>
<comment type="domain">
    <text evidence="6">Has three domains with a flexible linker between the domains II and III and assumes an 'L' shape. Domain III is highly mobile and contacts RuvB.</text>
</comment>
<dbReference type="Gene3D" id="1.10.150.20">
    <property type="entry name" value="5' to 3' exonuclease, C-terminal subdomain"/>
    <property type="match status" value="1"/>
</dbReference>
<comment type="caution">
    <text evidence="8">The sequence shown here is derived from an EMBL/GenBank/DDBJ whole genome shotgun (WGS) entry which is preliminary data.</text>
</comment>
<dbReference type="InterPro" id="IPR011114">
    <property type="entry name" value="RuvA_C"/>
</dbReference>
<dbReference type="NCBIfam" id="TIGR00084">
    <property type="entry name" value="ruvA"/>
    <property type="match status" value="1"/>
</dbReference>
<dbReference type="Proteomes" id="UP000228495">
    <property type="component" value="Unassembled WGS sequence"/>
</dbReference>
<dbReference type="InterPro" id="IPR013849">
    <property type="entry name" value="DNA_helicase_Holl-junc_RuvA_I"/>
</dbReference>
<evidence type="ECO:0000259" key="7">
    <source>
        <dbReference type="SMART" id="SM00278"/>
    </source>
</evidence>
<accession>A0A2H0BI23</accession>
<dbReference type="InterPro" id="IPR003583">
    <property type="entry name" value="Hlx-hairpin-Hlx_DNA-bd_motif"/>
</dbReference>
<evidence type="ECO:0000256" key="6">
    <source>
        <dbReference type="HAMAP-Rule" id="MF_00031"/>
    </source>
</evidence>
<comment type="function">
    <text evidence="6">The RuvA-RuvB-RuvC complex processes Holliday junction (HJ) DNA during genetic recombination and DNA repair, while the RuvA-RuvB complex plays an important role in the rescue of blocked DNA replication forks via replication fork reversal (RFR). RuvA specifically binds to HJ cruciform DNA, conferring on it an open structure. The RuvB hexamer acts as an ATP-dependent pump, pulling dsDNA into and through the RuvAB complex. HJ branch migration allows RuvC to scan DNA until it finds its consensus sequence, where it cleaves and resolves the cruciform DNA.</text>
</comment>
<keyword evidence="5 6" id="KW-0234">DNA repair</keyword>
<dbReference type="SMART" id="SM00278">
    <property type="entry name" value="HhH1"/>
    <property type="match status" value="2"/>
</dbReference>
<evidence type="ECO:0000256" key="2">
    <source>
        <dbReference type="ARBA" id="ARBA00022763"/>
    </source>
</evidence>
<evidence type="ECO:0000256" key="1">
    <source>
        <dbReference type="ARBA" id="ARBA00022490"/>
    </source>
</evidence>
<feature type="region of interest" description="Domain III" evidence="6">
    <location>
        <begin position="135"/>
        <end position="179"/>
    </location>
</feature>
<evidence type="ECO:0000256" key="3">
    <source>
        <dbReference type="ARBA" id="ARBA00023125"/>
    </source>
</evidence>
<reference evidence="8 9" key="1">
    <citation type="submission" date="2017-09" db="EMBL/GenBank/DDBJ databases">
        <title>Depth-based differentiation of microbial function through sediment-hosted aquifers and enrichment of novel symbionts in the deep terrestrial subsurface.</title>
        <authorList>
            <person name="Probst A.J."/>
            <person name="Ladd B."/>
            <person name="Jarett J.K."/>
            <person name="Geller-Mcgrath D.E."/>
            <person name="Sieber C.M."/>
            <person name="Emerson J.B."/>
            <person name="Anantharaman K."/>
            <person name="Thomas B.C."/>
            <person name="Malmstrom R."/>
            <person name="Stieglmeier M."/>
            <person name="Klingl A."/>
            <person name="Woyke T."/>
            <person name="Ryan C.M."/>
            <person name="Banfield J.F."/>
        </authorList>
    </citation>
    <scope>NUCLEOTIDE SEQUENCE [LARGE SCALE GENOMIC DNA]</scope>
    <source>
        <strain evidence="8">CG22_combo_CG10-13_8_21_14_all_39_12</strain>
    </source>
</reference>
<evidence type="ECO:0000313" key="8">
    <source>
        <dbReference type="EMBL" id="PIP56660.1"/>
    </source>
</evidence>
<feature type="domain" description="Helix-hairpin-helix DNA-binding motif class 1" evidence="7">
    <location>
        <begin position="106"/>
        <end position="125"/>
    </location>
</feature>
<sequence length="179" mass="19628">MIAYISGTIIHKLPGTLIVTANSIGYEIHVPSQYLEIEISQKIDLVIYHHITEQSSSLFGFKTWEERAWFITLISISGIGPKVALSILSSGTSDDIAKALQKNDMTFFNNISGIGSKTATRIIVELKNVIPTAAEDNQGELLEALTALGYTRKEVEPLITKVDSSLPIEKQIASVLKKI</sequence>
<dbReference type="InterPro" id="IPR010994">
    <property type="entry name" value="RuvA_2-like"/>
</dbReference>
<dbReference type="AlphaFoldDB" id="A0A2H0BI23"/>
<keyword evidence="3 6" id="KW-0238">DNA-binding</keyword>
<proteinExistence type="inferred from homology"/>
<name>A0A2H0BI23_UNCKA</name>
<dbReference type="GO" id="GO:0048476">
    <property type="term" value="C:Holliday junction resolvase complex"/>
    <property type="evidence" value="ECO:0007669"/>
    <property type="project" value="UniProtKB-UniRule"/>
</dbReference>
<dbReference type="GO" id="GO:0009379">
    <property type="term" value="C:Holliday junction helicase complex"/>
    <property type="evidence" value="ECO:0007669"/>
    <property type="project" value="InterPro"/>
</dbReference>
<dbReference type="GO" id="GO:0006281">
    <property type="term" value="P:DNA repair"/>
    <property type="evidence" value="ECO:0007669"/>
    <property type="project" value="UniProtKB-UniRule"/>
</dbReference>
<feature type="domain" description="Helix-hairpin-helix DNA-binding motif class 1" evidence="7">
    <location>
        <begin position="71"/>
        <end position="90"/>
    </location>
</feature>
<dbReference type="CDD" id="cd14332">
    <property type="entry name" value="UBA_RuvA_C"/>
    <property type="match status" value="1"/>
</dbReference>
<comment type="subcellular location">
    <subcellularLocation>
        <location evidence="6">Cytoplasm</location>
    </subcellularLocation>
</comment>
<protein>
    <recommendedName>
        <fullName evidence="6">Holliday junction branch migration complex subunit RuvA</fullName>
    </recommendedName>
</protein>
<dbReference type="GO" id="GO:0005737">
    <property type="term" value="C:cytoplasm"/>
    <property type="evidence" value="ECO:0007669"/>
    <property type="project" value="UniProtKB-SubCell"/>
</dbReference>
<comment type="subunit">
    <text evidence="6">Homotetramer. Forms an RuvA(8)-RuvB(12)-Holliday junction (HJ) complex. HJ DNA is sandwiched between 2 RuvA tetramers; dsDNA enters through RuvA and exits via RuvB. An RuvB hexamer assembles on each DNA strand where it exits the tetramer. Each RuvB hexamer is contacted by two RuvA subunits (via domain III) on 2 adjacent RuvB subunits; this complex drives branch migration. In the full resolvosome a probable DNA-RuvA(4)-RuvB(12)-RuvC(2) complex forms which resolves the HJ.</text>
</comment>
<gene>
    <name evidence="6 8" type="primary">ruvA</name>
    <name evidence="8" type="ORF">COX05_01895</name>
</gene>
<evidence type="ECO:0000256" key="5">
    <source>
        <dbReference type="ARBA" id="ARBA00023204"/>
    </source>
</evidence>
<keyword evidence="2 6" id="KW-0227">DNA damage</keyword>
<dbReference type="Pfam" id="PF14520">
    <property type="entry name" value="HHH_5"/>
    <property type="match status" value="1"/>
</dbReference>
<dbReference type="GO" id="GO:0006310">
    <property type="term" value="P:DNA recombination"/>
    <property type="evidence" value="ECO:0007669"/>
    <property type="project" value="UniProtKB-UniRule"/>
</dbReference>
<dbReference type="HAMAP" id="MF_00031">
    <property type="entry name" value="DNA_HJ_migration_RuvA"/>
    <property type="match status" value="1"/>
</dbReference>
<dbReference type="EMBL" id="PCSU01000028">
    <property type="protein sequence ID" value="PIP56660.1"/>
    <property type="molecule type" value="Genomic_DNA"/>
</dbReference>
<dbReference type="Pfam" id="PF07499">
    <property type="entry name" value="RuvA_C"/>
    <property type="match status" value="1"/>
</dbReference>
<dbReference type="GO" id="GO:0009378">
    <property type="term" value="F:four-way junction helicase activity"/>
    <property type="evidence" value="ECO:0007669"/>
    <property type="project" value="InterPro"/>
</dbReference>
<dbReference type="GO" id="GO:0005524">
    <property type="term" value="F:ATP binding"/>
    <property type="evidence" value="ECO:0007669"/>
    <property type="project" value="InterPro"/>
</dbReference>
<organism evidence="8 9">
    <name type="scientific">candidate division WWE3 bacterium CG22_combo_CG10-13_8_21_14_all_39_12</name>
    <dbReference type="NCBI Taxonomy" id="1975094"/>
    <lineage>
        <taxon>Bacteria</taxon>
        <taxon>Katanobacteria</taxon>
    </lineage>
</organism>
<keyword evidence="1 6" id="KW-0963">Cytoplasm</keyword>
<comment type="similarity">
    <text evidence="6">Belongs to the RuvA family.</text>
</comment>
<dbReference type="SUPFAM" id="SSF47781">
    <property type="entry name" value="RuvA domain 2-like"/>
    <property type="match status" value="1"/>
</dbReference>
<evidence type="ECO:0000313" key="9">
    <source>
        <dbReference type="Proteomes" id="UP000228495"/>
    </source>
</evidence>